<gene>
    <name evidence="1" type="ordered locus">Spiaf_0846</name>
</gene>
<protein>
    <submittedName>
        <fullName evidence="1">Uncharacterized protein</fullName>
    </submittedName>
</protein>
<keyword evidence="2" id="KW-1185">Reference proteome</keyword>
<dbReference type="HOGENOM" id="CLU_100170_2_0_12"/>
<dbReference type="InterPro" id="IPR036271">
    <property type="entry name" value="Tet_transcr_reg_TetR-rel_C_sf"/>
</dbReference>
<dbReference type="EMBL" id="CP003282">
    <property type="protein sequence ID" value="AFG36938.1"/>
    <property type="molecule type" value="Genomic_DNA"/>
</dbReference>
<dbReference type="Gene3D" id="1.10.357.10">
    <property type="entry name" value="Tetracycline Repressor, domain 2"/>
    <property type="match status" value="1"/>
</dbReference>
<dbReference type="SUPFAM" id="SSF48498">
    <property type="entry name" value="Tetracyclin repressor-like, C-terminal domain"/>
    <property type="match status" value="1"/>
</dbReference>
<name>H9UHE5_SPIAZ</name>
<reference evidence="2" key="1">
    <citation type="journal article" date="2013" name="Stand. Genomic Sci.">
        <title>Complete genome sequence of the halophilic bacterium Spirochaeta africana type strain (Z-7692(T)) from the alkaline Lake Magadi in the East African Rift.</title>
        <authorList>
            <person name="Liolos K."/>
            <person name="Abt B."/>
            <person name="Scheuner C."/>
            <person name="Teshima H."/>
            <person name="Held B."/>
            <person name="Lapidus A."/>
            <person name="Nolan M."/>
            <person name="Lucas S."/>
            <person name="Deshpande S."/>
            <person name="Cheng J.F."/>
            <person name="Tapia R."/>
            <person name="Goodwin L.A."/>
            <person name="Pitluck S."/>
            <person name="Pagani I."/>
            <person name="Ivanova N."/>
            <person name="Mavromatis K."/>
            <person name="Mikhailova N."/>
            <person name="Huntemann M."/>
            <person name="Pati A."/>
            <person name="Chen A."/>
            <person name="Palaniappan K."/>
            <person name="Land M."/>
            <person name="Rohde M."/>
            <person name="Tindall B.J."/>
            <person name="Detter J.C."/>
            <person name="Goker M."/>
            <person name="Bristow J."/>
            <person name="Eisen J.A."/>
            <person name="Markowitz V."/>
            <person name="Hugenholtz P."/>
            <person name="Woyke T."/>
            <person name="Klenk H.P."/>
            <person name="Kyrpides N.C."/>
        </authorList>
    </citation>
    <scope>NUCLEOTIDE SEQUENCE</scope>
    <source>
        <strain evidence="2">ATCC 700263 / DSM 8902 / Z-7692</strain>
    </source>
</reference>
<dbReference type="eggNOG" id="COG1309">
    <property type="taxonomic scope" value="Bacteria"/>
</dbReference>
<organism evidence="1 2">
    <name type="scientific">Spirochaeta africana (strain ATCC 700263 / DSM 8902 / Z-7692)</name>
    <dbReference type="NCBI Taxonomy" id="889378"/>
    <lineage>
        <taxon>Bacteria</taxon>
        <taxon>Pseudomonadati</taxon>
        <taxon>Spirochaetota</taxon>
        <taxon>Spirochaetia</taxon>
        <taxon>Spirochaetales</taxon>
        <taxon>Spirochaetaceae</taxon>
        <taxon>Spirochaeta</taxon>
    </lineage>
</organism>
<sequence length="186" mass="20676">MNQPNVYPHQEILEAAIQVIRIKGHEQLTARAIAGELGSSTMPIYSRMKSLRALEDQLQIHVRGLLLAEQSKQATGDPLLDAAFGYVRFARDEQNLFRFLFGCGALPPANDYRTRFLADFSPDSAAGQELLHMPEAVQDSIILNAWIYAHGLAMLLNSSSLAMDDTEILRRLQSAGQAFYTQEVSP</sequence>
<dbReference type="SUPFAM" id="SSF46689">
    <property type="entry name" value="Homeodomain-like"/>
    <property type="match status" value="1"/>
</dbReference>
<accession>H9UHE5</accession>
<dbReference type="OrthoDB" id="9179041at2"/>
<dbReference type="KEGG" id="sfc:Spiaf_0846"/>
<dbReference type="Proteomes" id="UP000007383">
    <property type="component" value="Chromosome"/>
</dbReference>
<dbReference type="InterPro" id="IPR009057">
    <property type="entry name" value="Homeodomain-like_sf"/>
</dbReference>
<dbReference type="PATRIC" id="fig|889378.3.peg.848"/>
<evidence type="ECO:0000313" key="2">
    <source>
        <dbReference type="Proteomes" id="UP000007383"/>
    </source>
</evidence>
<dbReference type="AlphaFoldDB" id="H9UHE5"/>
<dbReference type="STRING" id="889378.Spiaf_0846"/>
<evidence type="ECO:0000313" key="1">
    <source>
        <dbReference type="EMBL" id="AFG36938.1"/>
    </source>
</evidence>
<proteinExistence type="predicted"/>
<dbReference type="RefSeq" id="WP_014454935.1">
    <property type="nucleotide sequence ID" value="NC_017098.1"/>
</dbReference>